<protein>
    <submittedName>
        <fullName evidence="1">Uncharacterized protein</fullName>
    </submittedName>
</protein>
<dbReference type="AlphaFoldDB" id="A0A1I4ZUA5"/>
<keyword evidence="2" id="KW-1185">Reference proteome</keyword>
<dbReference type="Proteomes" id="UP000198968">
    <property type="component" value="Unassembled WGS sequence"/>
</dbReference>
<sequence length="41" mass="4919">MAKIRAIMVKKRQVFLGFNLNKKMSTKRLLQEDDGFYKKNE</sequence>
<gene>
    <name evidence="1" type="ORF">SAMN05428971_1755</name>
</gene>
<proteinExistence type="predicted"/>
<dbReference type="EMBL" id="FOVG01000001">
    <property type="protein sequence ID" value="SFN53633.1"/>
    <property type="molecule type" value="Genomic_DNA"/>
</dbReference>
<organism evidence="1 2">
    <name type="scientific">Candidatus Pantoea varia</name>
    <dbReference type="NCBI Taxonomy" id="1881036"/>
    <lineage>
        <taxon>Bacteria</taxon>
        <taxon>Pseudomonadati</taxon>
        <taxon>Pseudomonadota</taxon>
        <taxon>Gammaproteobacteria</taxon>
        <taxon>Enterobacterales</taxon>
        <taxon>Erwiniaceae</taxon>
        <taxon>Pantoea</taxon>
    </lineage>
</organism>
<accession>A0A1I4ZUA5</accession>
<name>A0A1I4ZUA5_9GAMM</name>
<evidence type="ECO:0000313" key="2">
    <source>
        <dbReference type="Proteomes" id="UP000198968"/>
    </source>
</evidence>
<reference evidence="2" key="1">
    <citation type="submission" date="2016-10" db="EMBL/GenBank/DDBJ databases">
        <authorList>
            <person name="Varghese N."/>
            <person name="Submissions S."/>
        </authorList>
    </citation>
    <scope>NUCLEOTIDE SEQUENCE [LARGE SCALE GENOMIC DNA]</scope>
    <source>
        <strain evidence="2">OV426</strain>
    </source>
</reference>
<evidence type="ECO:0000313" key="1">
    <source>
        <dbReference type="EMBL" id="SFN53633.1"/>
    </source>
</evidence>